<accession>A0A8S5S1S2</accession>
<reference evidence="1" key="1">
    <citation type="journal article" date="2021" name="Proc. Natl. Acad. Sci. U.S.A.">
        <title>A Catalog of Tens of Thousands of Viruses from Human Metagenomes Reveals Hidden Associations with Chronic Diseases.</title>
        <authorList>
            <person name="Tisza M.J."/>
            <person name="Buck C.B."/>
        </authorList>
    </citation>
    <scope>NUCLEOTIDE SEQUENCE</scope>
    <source>
        <strain evidence="1">Ct8Lf7</strain>
    </source>
</reference>
<organism evidence="1">
    <name type="scientific">Podoviridae sp. ct8Lf7</name>
    <dbReference type="NCBI Taxonomy" id="2827723"/>
    <lineage>
        <taxon>Viruses</taxon>
        <taxon>Duplodnaviria</taxon>
        <taxon>Heunggongvirae</taxon>
        <taxon>Uroviricota</taxon>
        <taxon>Caudoviricetes</taxon>
    </lineage>
</organism>
<name>A0A8S5S1S2_9CAUD</name>
<evidence type="ECO:0000313" key="1">
    <source>
        <dbReference type="EMBL" id="DAF44755.1"/>
    </source>
</evidence>
<protein>
    <submittedName>
        <fullName evidence="1">Uncharacterized protein</fullName>
    </submittedName>
</protein>
<dbReference type="EMBL" id="BK032511">
    <property type="protein sequence ID" value="DAF44755.1"/>
    <property type="molecule type" value="Genomic_DNA"/>
</dbReference>
<proteinExistence type="predicted"/>
<sequence length="93" mass="10998">MASKRIPRKVKKALKYVYLLPRRNGNMIQYGGVGIIGNRSKWKRKAAKVLRARDYRKMLDMMTSRLKDLYSSMPYSKPDIIESDLFEWEVVIE</sequence>